<name>S7RYE5_GLOTA</name>
<organism evidence="1 2">
    <name type="scientific">Gloeophyllum trabeum (strain ATCC 11539 / FP-39264 / Madison 617)</name>
    <name type="common">Brown rot fungus</name>
    <dbReference type="NCBI Taxonomy" id="670483"/>
    <lineage>
        <taxon>Eukaryota</taxon>
        <taxon>Fungi</taxon>
        <taxon>Dikarya</taxon>
        <taxon>Basidiomycota</taxon>
        <taxon>Agaricomycotina</taxon>
        <taxon>Agaricomycetes</taxon>
        <taxon>Gloeophyllales</taxon>
        <taxon>Gloeophyllaceae</taxon>
        <taxon>Gloeophyllum</taxon>
    </lineage>
</organism>
<evidence type="ECO:0000313" key="1">
    <source>
        <dbReference type="EMBL" id="EPQ58424.1"/>
    </source>
</evidence>
<dbReference type="GeneID" id="19305664"/>
<protein>
    <recommendedName>
        <fullName evidence="3">Arrestin-like N-terminal domain-containing protein</fullName>
    </recommendedName>
</protein>
<dbReference type="HOGENOM" id="CLU_1726623_0_0_1"/>
<dbReference type="Proteomes" id="UP000030669">
    <property type="component" value="Unassembled WGS sequence"/>
</dbReference>
<dbReference type="OMA" id="CVWRVEA"/>
<dbReference type="AlphaFoldDB" id="S7RYE5"/>
<reference evidence="1 2" key="1">
    <citation type="journal article" date="2012" name="Science">
        <title>The Paleozoic origin of enzymatic lignin decomposition reconstructed from 31 fungal genomes.</title>
        <authorList>
            <person name="Floudas D."/>
            <person name="Binder M."/>
            <person name="Riley R."/>
            <person name="Barry K."/>
            <person name="Blanchette R.A."/>
            <person name="Henrissat B."/>
            <person name="Martinez A.T."/>
            <person name="Otillar R."/>
            <person name="Spatafora J.W."/>
            <person name="Yadav J.S."/>
            <person name="Aerts A."/>
            <person name="Benoit I."/>
            <person name="Boyd A."/>
            <person name="Carlson A."/>
            <person name="Copeland A."/>
            <person name="Coutinho P.M."/>
            <person name="de Vries R.P."/>
            <person name="Ferreira P."/>
            <person name="Findley K."/>
            <person name="Foster B."/>
            <person name="Gaskell J."/>
            <person name="Glotzer D."/>
            <person name="Gorecki P."/>
            <person name="Heitman J."/>
            <person name="Hesse C."/>
            <person name="Hori C."/>
            <person name="Igarashi K."/>
            <person name="Jurgens J.A."/>
            <person name="Kallen N."/>
            <person name="Kersten P."/>
            <person name="Kohler A."/>
            <person name="Kuees U."/>
            <person name="Kumar T.K.A."/>
            <person name="Kuo A."/>
            <person name="LaButti K."/>
            <person name="Larrondo L.F."/>
            <person name="Lindquist E."/>
            <person name="Ling A."/>
            <person name="Lombard V."/>
            <person name="Lucas S."/>
            <person name="Lundell T."/>
            <person name="Martin R."/>
            <person name="McLaughlin D.J."/>
            <person name="Morgenstern I."/>
            <person name="Morin E."/>
            <person name="Murat C."/>
            <person name="Nagy L.G."/>
            <person name="Nolan M."/>
            <person name="Ohm R.A."/>
            <person name="Patyshakuliyeva A."/>
            <person name="Rokas A."/>
            <person name="Ruiz-Duenas F.J."/>
            <person name="Sabat G."/>
            <person name="Salamov A."/>
            <person name="Samejima M."/>
            <person name="Schmutz J."/>
            <person name="Slot J.C."/>
            <person name="St John F."/>
            <person name="Stenlid J."/>
            <person name="Sun H."/>
            <person name="Sun S."/>
            <person name="Syed K."/>
            <person name="Tsang A."/>
            <person name="Wiebenga A."/>
            <person name="Young D."/>
            <person name="Pisabarro A."/>
            <person name="Eastwood D.C."/>
            <person name="Martin F."/>
            <person name="Cullen D."/>
            <person name="Grigoriev I.V."/>
            <person name="Hibbett D.S."/>
        </authorList>
    </citation>
    <scope>NUCLEOTIDE SEQUENCE [LARGE SCALE GENOMIC DNA]</scope>
    <source>
        <strain evidence="1 2">ATCC 11539</strain>
    </source>
</reference>
<evidence type="ECO:0008006" key="3">
    <source>
        <dbReference type="Google" id="ProtNLM"/>
    </source>
</evidence>
<dbReference type="RefSeq" id="XP_007862865.1">
    <property type="nucleotide sequence ID" value="XM_007864674.1"/>
</dbReference>
<keyword evidence="2" id="KW-1185">Reference proteome</keyword>
<proteinExistence type="predicted"/>
<dbReference type="eggNOG" id="ENOG502SATQ">
    <property type="taxonomic scope" value="Eukaryota"/>
</dbReference>
<sequence>MVHLVLYSPKANLSSKYFPYHGYLGLTPLRVEGIVRTRLDEDGKLLPAKSLTVAVRCYELRLGRLTVLSSHLLVDHALDLWRKPDDHDYASIGDAEFPFRITLPPTVGGPSTVHFTDYRVFWKVEAVLNHIPIAGIGA</sequence>
<dbReference type="OrthoDB" id="3230530at2759"/>
<dbReference type="EMBL" id="KB469298">
    <property type="protein sequence ID" value="EPQ58424.1"/>
    <property type="molecule type" value="Genomic_DNA"/>
</dbReference>
<feature type="non-terminal residue" evidence="1">
    <location>
        <position position="138"/>
    </location>
</feature>
<accession>S7RYE5</accession>
<dbReference type="KEGG" id="gtr:GLOTRDRAFT_35872"/>
<gene>
    <name evidence="1" type="ORF">GLOTRDRAFT_35872</name>
</gene>
<evidence type="ECO:0000313" key="2">
    <source>
        <dbReference type="Proteomes" id="UP000030669"/>
    </source>
</evidence>